<gene>
    <name evidence="1" type="ORF">J437_LFUL004077</name>
</gene>
<dbReference type="OrthoDB" id="6366357at2759"/>
<reference evidence="1" key="2">
    <citation type="submission" date="2017-10" db="EMBL/GenBank/DDBJ databases">
        <title>Ladona fulva Genome sequencing and assembly.</title>
        <authorList>
            <person name="Murali S."/>
            <person name="Richards S."/>
            <person name="Bandaranaike D."/>
            <person name="Bellair M."/>
            <person name="Blankenburg K."/>
            <person name="Chao H."/>
            <person name="Dinh H."/>
            <person name="Doddapaneni H."/>
            <person name="Dugan-Rocha S."/>
            <person name="Elkadiri S."/>
            <person name="Gnanaolivu R."/>
            <person name="Hernandez B."/>
            <person name="Skinner E."/>
            <person name="Javaid M."/>
            <person name="Lee S."/>
            <person name="Li M."/>
            <person name="Ming W."/>
            <person name="Munidasa M."/>
            <person name="Muniz J."/>
            <person name="Nguyen L."/>
            <person name="Hughes D."/>
            <person name="Osuji N."/>
            <person name="Pu L.-L."/>
            <person name="Puazo M."/>
            <person name="Qu C."/>
            <person name="Quiroz J."/>
            <person name="Raj R."/>
            <person name="Weissenberger G."/>
            <person name="Xin Y."/>
            <person name="Zou X."/>
            <person name="Han Y."/>
            <person name="Worley K."/>
            <person name="Muzny D."/>
            <person name="Gibbs R."/>
        </authorList>
    </citation>
    <scope>NUCLEOTIDE SEQUENCE</scope>
    <source>
        <strain evidence="1">Sampled in the wild</strain>
    </source>
</reference>
<dbReference type="InterPro" id="IPR032062">
    <property type="entry name" value="DUF4803"/>
</dbReference>
<evidence type="ECO:0000313" key="1">
    <source>
        <dbReference type="EMBL" id="KAG8223712.1"/>
    </source>
</evidence>
<dbReference type="EMBL" id="KZ308170">
    <property type="protein sequence ID" value="KAG8223712.1"/>
    <property type="molecule type" value="Genomic_DNA"/>
</dbReference>
<keyword evidence="2" id="KW-1185">Reference proteome</keyword>
<reference evidence="1" key="1">
    <citation type="submission" date="2013-04" db="EMBL/GenBank/DDBJ databases">
        <authorList>
            <person name="Qu J."/>
            <person name="Murali S.C."/>
            <person name="Bandaranaike D."/>
            <person name="Bellair M."/>
            <person name="Blankenburg K."/>
            <person name="Chao H."/>
            <person name="Dinh H."/>
            <person name="Doddapaneni H."/>
            <person name="Downs B."/>
            <person name="Dugan-Rocha S."/>
            <person name="Elkadiri S."/>
            <person name="Gnanaolivu R.D."/>
            <person name="Hernandez B."/>
            <person name="Javaid M."/>
            <person name="Jayaseelan J.C."/>
            <person name="Lee S."/>
            <person name="Li M."/>
            <person name="Ming W."/>
            <person name="Munidasa M."/>
            <person name="Muniz J."/>
            <person name="Nguyen L."/>
            <person name="Ongeri F."/>
            <person name="Osuji N."/>
            <person name="Pu L.-L."/>
            <person name="Puazo M."/>
            <person name="Qu C."/>
            <person name="Quiroz J."/>
            <person name="Raj R."/>
            <person name="Weissenberger G."/>
            <person name="Xin Y."/>
            <person name="Zou X."/>
            <person name="Han Y."/>
            <person name="Richards S."/>
            <person name="Worley K."/>
            <person name="Muzny D."/>
            <person name="Gibbs R."/>
        </authorList>
    </citation>
    <scope>NUCLEOTIDE SEQUENCE</scope>
    <source>
        <strain evidence="1">Sampled in the wild</strain>
    </source>
</reference>
<dbReference type="PANTHER" id="PTHR47890">
    <property type="entry name" value="LD24308P"/>
    <property type="match status" value="1"/>
</dbReference>
<evidence type="ECO:0000313" key="2">
    <source>
        <dbReference type="Proteomes" id="UP000792457"/>
    </source>
</evidence>
<proteinExistence type="predicted"/>
<organism evidence="1 2">
    <name type="scientific">Ladona fulva</name>
    <name type="common">Scarce chaser dragonfly</name>
    <name type="synonym">Libellula fulva</name>
    <dbReference type="NCBI Taxonomy" id="123851"/>
    <lineage>
        <taxon>Eukaryota</taxon>
        <taxon>Metazoa</taxon>
        <taxon>Ecdysozoa</taxon>
        <taxon>Arthropoda</taxon>
        <taxon>Hexapoda</taxon>
        <taxon>Insecta</taxon>
        <taxon>Pterygota</taxon>
        <taxon>Palaeoptera</taxon>
        <taxon>Odonata</taxon>
        <taxon>Epiprocta</taxon>
        <taxon>Anisoptera</taxon>
        <taxon>Libelluloidea</taxon>
        <taxon>Libellulidae</taxon>
        <taxon>Ladona</taxon>
    </lineage>
</organism>
<dbReference type="AlphaFoldDB" id="A0A8K0JW26"/>
<dbReference type="Pfam" id="PF16061">
    <property type="entry name" value="DUF4803"/>
    <property type="match status" value="1"/>
</dbReference>
<comment type="caution">
    <text evidence="1">The sequence shown here is derived from an EMBL/GenBank/DDBJ whole genome shotgun (WGS) entry which is preliminary data.</text>
</comment>
<sequence>MTISILIQGNCREDCPYYSGQAFVRAHRCYQGLFCAQQPGCNGRLFDCRFVDADSNVCLSTNTTERKYDWIEYKNGKTLGKKKPCSRNPTAVNSWWRFLYHCSYCFCICDEQGPKSDRYFSLHSAIARGVDKDHPNSNRVVTGLRFVKVNRIIHLQIQDGVALPGGAINVSTLEWVPIQPFKPSDPGIIRGVDFHMMTWEERSIDLDTLSGPEGNVLTGVRLRLLGPHLNLEILSTPFNITSGQLGSLNSSEWIGNDNTPAAVQKPRTEVVLIKPEVPTKCHRKSTIDSNKDQFIKFTHSDIDSDAAQTTVPYIDSQSVELNPPTLLIGAGVYHKGSINCGGFVAPKVVTYDFSQHLSP</sequence>
<dbReference type="PANTHER" id="PTHR47890:SF1">
    <property type="entry name" value="LD24308P"/>
    <property type="match status" value="1"/>
</dbReference>
<name>A0A8K0JW26_LADFU</name>
<accession>A0A8K0JW26</accession>
<protein>
    <submittedName>
        <fullName evidence="1">Uncharacterized protein</fullName>
    </submittedName>
</protein>
<dbReference type="Proteomes" id="UP000792457">
    <property type="component" value="Unassembled WGS sequence"/>
</dbReference>